<dbReference type="AlphaFoldDB" id="A0A078LT76"/>
<dbReference type="EMBL" id="CCSF01000001">
    <property type="protein sequence ID" value="CDZ94379.1"/>
    <property type="molecule type" value="Genomic_DNA"/>
</dbReference>
<evidence type="ECO:0000313" key="2">
    <source>
        <dbReference type="EMBL" id="CDZ94379.1"/>
    </source>
</evidence>
<name>A0A078LT76_9PSED</name>
<reference evidence="2 3" key="1">
    <citation type="submission" date="2014-07" db="EMBL/GenBank/DDBJ databases">
        <authorList>
            <person name="Urmite Genomes Urmite Genomes"/>
        </authorList>
    </citation>
    <scope>NUCLEOTIDE SEQUENCE [LARGE SCALE GENOMIC DNA]</scope>
    <source>
        <strain evidence="2 3">20_BN</strain>
    </source>
</reference>
<dbReference type="OrthoDB" id="7361737at2"/>
<keyword evidence="1" id="KW-0812">Transmembrane</keyword>
<dbReference type="HOGENOM" id="CLU_182057_0_0_6"/>
<feature type="transmembrane region" description="Helical" evidence="1">
    <location>
        <begin position="20"/>
        <end position="40"/>
    </location>
</feature>
<feature type="transmembrane region" description="Helical" evidence="1">
    <location>
        <begin position="78"/>
        <end position="96"/>
    </location>
</feature>
<sequence length="97" mass="10339">MRVEGFFEWLGEALGTVIRFIVDALSGVFGFLAGAGSNFLEGLARTLGIDPSLVSLGALLVGLMLLAAAVRALLRGSIIAALIWLFLGLWLLSWLIH</sequence>
<evidence type="ECO:0000256" key="1">
    <source>
        <dbReference type="SAM" id="Phobius"/>
    </source>
</evidence>
<keyword evidence="1" id="KW-1133">Transmembrane helix</keyword>
<keyword evidence="1" id="KW-0472">Membrane</keyword>
<dbReference type="RefSeq" id="WP_037023602.1">
    <property type="nucleotide sequence ID" value="NZ_CCSF01000001.1"/>
</dbReference>
<organism evidence="2 3">
    <name type="scientific">Pseudomonas saudiphocaensis</name>
    <dbReference type="NCBI Taxonomy" id="1499686"/>
    <lineage>
        <taxon>Bacteria</taxon>
        <taxon>Pseudomonadati</taxon>
        <taxon>Pseudomonadota</taxon>
        <taxon>Gammaproteobacteria</taxon>
        <taxon>Pseudomonadales</taxon>
        <taxon>Pseudomonadaceae</taxon>
        <taxon>Pseudomonas</taxon>
    </lineage>
</organism>
<feature type="transmembrane region" description="Helical" evidence="1">
    <location>
        <begin position="52"/>
        <end position="72"/>
    </location>
</feature>
<dbReference type="eggNOG" id="ENOG5033109">
    <property type="taxonomic scope" value="Bacteria"/>
</dbReference>
<dbReference type="Proteomes" id="UP000053902">
    <property type="component" value="Unassembled WGS sequence"/>
</dbReference>
<dbReference type="STRING" id="1499686.BN1079_01695"/>
<evidence type="ECO:0000313" key="3">
    <source>
        <dbReference type="Proteomes" id="UP000053902"/>
    </source>
</evidence>
<protein>
    <submittedName>
        <fullName evidence="2">Major facilitator superfamily permease</fullName>
    </submittedName>
</protein>
<gene>
    <name evidence="2" type="ORF">BN1079_01695</name>
</gene>
<accession>A0A078LT76</accession>
<proteinExistence type="predicted"/>
<keyword evidence="3" id="KW-1185">Reference proteome</keyword>